<keyword evidence="1" id="KW-0472">Membrane</keyword>
<reference evidence="2" key="2">
    <citation type="submission" date="2015-06" db="UniProtKB">
        <authorList>
            <consortium name="EnsemblMetazoa"/>
        </authorList>
    </citation>
    <scope>IDENTIFICATION</scope>
</reference>
<dbReference type="EMBL" id="CAQQ02380870">
    <property type="status" value="NOT_ANNOTATED_CDS"/>
    <property type="molecule type" value="Genomic_DNA"/>
</dbReference>
<proteinExistence type="predicted"/>
<dbReference type="HOGENOM" id="CLU_2707596_0_0_1"/>
<name>T1GYG2_MEGSC</name>
<dbReference type="EnsemblMetazoa" id="MESCA008889-RA">
    <property type="protein sequence ID" value="MESCA008889-PA"/>
    <property type="gene ID" value="MESCA008889"/>
</dbReference>
<organism evidence="2 3">
    <name type="scientific">Megaselia scalaris</name>
    <name type="common">Humpbacked fly</name>
    <name type="synonym">Phora scalaris</name>
    <dbReference type="NCBI Taxonomy" id="36166"/>
    <lineage>
        <taxon>Eukaryota</taxon>
        <taxon>Metazoa</taxon>
        <taxon>Ecdysozoa</taxon>
        <taxon>Arthropoda</taxon>
        <taxon>Hexapoda</taxon>
        <taxon>Insecta</taxon>
        <taxon>Pterygota</taxon>
        <taxon>Neoptera</taxon>
        <taxon>Endopterygota</taxon>
        <taxon>Diptera</taxon>
        <taxon>Brachycera</taxon>
        <taxon>Muscomorpha</taxon>
        <taxon>Platypezoidea</taxon>
        <taxon>Phoridae</taxon>
        <taxon>Megaseliini</taxon>
        <taxon>Megaselia</taxon>
    </lineage>
</organism>
<keyword evidence="3" id="KW-1185">Reference proteome</keyword>
<evidence type="ECO:0000313" key="2">
    <source>
        <dbReference type="EnsemblMetazoa" id="MESCA008889-PA"/>
    </source>
</evidence>
<dbReference type="Proteomes" id="UP000015102">
    <property type="component" value="Unassembled WGS sequence"/>
</dbReference>
<evidence type="ECO:0000256" key="1">
    <source>
        <dbReference type="SAM" id="Phobius"/>
    </source>
</evidence>
<accession>T1GYG2</accession>
<feature type="transmembrane region" description="Helical" evidence="1">
    <location>
        <begin position="6"/>
        <end position="27"/>
    </location>
</feature>
<evidence type="ECO:0000313" key="3">
    <source>
        <dbReference type="Proteomes" id="UP000015102"/>
    </source>
</evidence>
<keyword evidence="1" id="KW-1133">Transmembrane helix</keyword>
<reference evidence="3" key="1">
    <citation type="submission" date="2013-02" db="EMBL/GenBank/DDBJ databases">
        <authorList>
            <person name="Hughes D."/>
        </authorList>
    </citation>
    <scope>NUCLEOTIDE SEQUENCE</scope>
    <source>
        <strain>Durham</strain>
        <strain evidence="3">NC isolate 2 -- Noor lab</strain>
    </source>
</reference>
<dbReference type="EMBL" id="CAQQ02380871">
    <property type="status" value="NOT_ANNOTATED_CDS"/>
    <property type="molecule type" value="Genomic_DNA"/>
</dbReference>
<sequence length="73" mass="8170">MPSIFIPHLLPLFVLGYFLSMSMRLLISGRGFEPHVGRQLLSLFWGSLLSSGGGSCEFPLKLSQCYAKSEEKY</sequence>
<protein>
    <submittedName>
        <fullName evidence="2">Uncharacterized protein</fullName>
    </submittedName>
</protein>
<dbReference type="AlphaFoldDB" id="T1GYG2"/>
<keyword evidence="1" id="KW-0812">Transmembrane</keyword>